<evidence type="ECO:0000256" key="7">
    <source>
        <dbReference type="ARBA" id="ARBA00023139"/>
    </source>
</evidence>
<evidence type="ECO:0000313" key="13">
    <source>
        <dbReference type="EMBL" id="KPI88309.1"/>
    </source>
</evidence>
<accession>A0A0N0P729</accession>
<keyword evidence="3 10" id="KW-0808">Transferase</keyword>
<dbReference type="InterPro" id="IPR039859">
    <property type="entry name" value="PFA4/ZDH16/20/ERF2-like"/>
</dbReference>
<dbReference type="PANTHER" id="PTHR22883:SF301">
    <property type="entry name" value="PALMITOYLTRANSFERASE ZDHHC12"/>
    <property type="match status" value="1"/>
</dbReference>
<dbReference type="OMA" id="YAGMFFL"/>
<comment type="similarity">
    <text evidence="2 10">Belongs to the DHHC palmitoyltransferase family.</text>
</comment>
<keyword evidence="7" id="KW-0564">Palmitate</keyword>
<keyword evidence="9 10" id="KW-0012">Acyltransferase</keyword>
<dbReference type="Proteomes" id="UP000038009">
    <property type="component" value="Unassembled WGS sequence"/>
</dbReference>
<evidence type="ECO:0000256" key="4">
    <source>
        <dbReference type="ARBA" id="ARBA00022692"/>
    </source>
</evidence>
<comment type="subcellular location">
    <subcellularLocation>
        <location evidence="1">Endomembrane system</location>
        <topology evidence="1">Multi-pass membrane protein</topology>
    </subcellularLocation>
</comment>
<evidence type="ECO:0000256" key="2">
    <source>
        <dbReference type="ARBA" id="ARBA00008574"/>
    </source>
</evidence>
<name>A0A0N0P729_LEPSE</name>
<sequence length="296" mass="33667">MDIFGKRHILLGGLLSVAPDWYMWLWAYLLTTGSAASVVYISQDMWTRAHKAFAYGLIFSNQLSSYILLLSDPGIYPRGQQQDEPQPPEVDKANKKLDNAASDSKDSERRVYCRQCHLYRRPRTSHCYTCGVCVLEHDHHCVLLGVCIGKRSQRWFLMYLVTTALQLYAGMFFLVLSFRRTPFEDDWKKLPPPGGARAWTPEAEEAFSRHATLTTLFHLVVMGIIAFAMVPITAGTVAYVLLPLSNTTWREAQHNGIRLTKPEDGRRRLCVSQLCMNICRVLRAGPSLLPMGDKKR</sequence>
<evidence type="ECO:0000256" key="3">
    <source>
        <dbReference type="ARBA" id="ARBA00022679"/>
    </source>
</evidence>
<dbReference type="GO" id="GO:0006612">
    <property type="term" value="P:protein targeting to membrane"/>
    <property type="evidence" value="ECO:0007669"/>
    <property type="project" value="TreeGrafter"/>
</dbReference>
<dbReference type="GO" id="GO:0005783">
    <property type="term" value="C:endoplasmic reticulum"/>
    <property type="evidence" value="ECO:0007669"/>
    <property type="project" value="TreeGrafter"/>
</dbReference>
<keyword evidence="6 10" id="KW-0472">Membrane</keyword>
<feature type="transmembrane region" description="Helical" evidence="10">
    <location>
        <begin position="156"/>
        <end position="178"/>
    </location>
</feature>
<protein>
    <recommendedName>
        <fullName evidence="10">Palmitoyltransferase</fullName>
        <ecNumber evidence="10">2.3.1.225</ecNumber>
    </recommendedName>
</protein>
<dbReference type="EMBL" id="LJSK01000055">
    <property type="protein sequence ID" value="KPI88309.1"/>
    <property type="molecule type" value="Genomic_DNA"/>
</dbReference>
<dbReference type="Pfam" id="PF01529">
    <property type="entry name" value="DHHC"/>
    <property type="match status" value="1"/>
</dbReference>
<feature type="region of interest" description="Disordered" evidence="11">
    <location>
        <begin position="79"/>
        <end position="103"/>
    </location>
</feature>
<dbReference type="VEuPathDB" id="TriTrypDB:Lsey_0055_0220"/>
<dbReference type="PROSITE" id="PS50216">
    <property type="entry name" value="DHHC"/>
    <property type="match status" value="1"/>
</dbReference>
<evidence type="ECO:0000313" key="14">
    <source>
        <dbReference type="Proteomes" id="UP000038009"/>
    </source>
</evidence>
<evidence type="ECO:0000256" key="6">
    <source>
        <dbReference type="ARBA" id="ARBA00023136"/>
    </source>
</evidence>
<evidence type="ECO:0000256" key="11">
    <source>
        <dbReference type="SAM" id="MobiDB-lite"/>
    </source>
</evidence>
<evidence type="ECO:0000256" key="9">
    <source>
        <dbReference type="ARBA" id="ARBA00023315"/>
    </source>
</evidence>
<proteinExistence type="inferred from homology"/>
<organism evidence="13 14">
    <name type="scientific">Leptomonas seymouri</name>
    <dbReference type="NCBI Taxonomy" id="5684"/>
    <lineage>
        <taxon>Eukaryota</taxon>
        <taxon>Discoba</taxon>
        <taxon>Euglenozoa</taxon>
        <taxon>Kinetoplastea</taxon>
        <taxon>Metakinetoplastina</taxon>
        <taxon>Trypanosomatida</taxon>
        <taxon>Trypanosomatidae</taxon>
        <taxon>Leishmaniinae</taxon>
        <taxon>Leptomonas</taxon>
    </lineage>
</organism>
<dbReference type="AlphaFoldDB" id="A0A0N0P729"/>
<gene>
    <name evidence="13" type="ORF">ABL78_2608</name>
</gene>
<reference evidence="13 14" key="1">
    <citation type="journal article" date="2015" name="PLoS Pathog.">
        <title>Leptomonas seymouri: Adaptations to the Dixenous Life Cycle Analyzed by Genome Sequencing, Transcriptome Profiling and Co-infection with Leishmania donovani.</title>
        <authorList>
            <person name="Kraeva N."/>
            <person name="Butenko A."/>
            <person name="Hlavacova J."/>
            <person name="Kostygov A."/>
            <person name="Myskova J."/>
            <person name="Grybchuk D."/>
            <person name="Lestinova T."/>
            <person name="Votypka J."/>
            <person name="Volf P."/>
            <person name="Opperdoes F."/>
            <person name="Flegontov P."/>
            <person name="Lukes J."/>
            <person name="Yurchenko V."/>
        </authorList>
    </citation>
    <scope>NUCLEOTIDE SEQUENCE [LARGE SCALE GENOMIC DNA]</scope>
    <source>
        <strain evidence="13 14">ATCC 30220</strain>
    </source>
</reference>
<evidence type="ECO:0000256" key="5">
    <source>
        <dbReference type="ARBA" id="ARBA00022989"/>
    </source>
</evidence>
<dbReference type="GO" id="GO:0019706">
    <property type="term" value="F:protein-cysteine S-palmitoyltransferase activity"/>
    <property type="evidence" value="ECO:0007669"/>
    <property type="project" value="UniProtKB-EC"/>
</dbReference>
<comment type="catalytic activity">
    <reaction evidence="10">
        <text>L-cysteinyl-[protein] + hexadecanoyl-CoA = S-hexadecanoyl-L-cysteinyl-[protein] + CoA</text>
        <dbReference type="Rhea" id="RHEA:36683"/>
        <dbReference type="Rhea" id="RHEA-COMP:10131"/>
        <dbReference type="Rhea" id="RHEA-COMP:11032"/>
        <dbReference type="ChEBI" id="CHEBI:29950"/>
        <dbReference type="ChEBI" id="CHEBI:57287"/>
        <dbReference type="ChEBI" id="CHEBI:57379"/>
        <dbReference type="ChEBI" id="CHEBI:74151"/>
        <dbReference type="EC" id="2.3.1.225"/>
    </reaction>
</comment>
<keyword evidence="14" id="KW-1185">Reference proteome</keyword>
<dbReference type="OrthoDB" id="9909019at2759"/>
<dbReference type="PANTHER" id="PTHR22883">
    <property type="entry name" value="ZINC FINGER DHHC DOMAIN CONTAINING PROTEIN"/>
    <property type="match status" value="1"/>
</dbReference>
<evidence type="ECO:0000256" key="10">
    <source>
        <dbReference type="RuleBase" id="RU079119"/>
    </source>
</evidence>
<feature type="compositionally biased region" description="Basic and acidic residues" evidence="11">
    <location>
        <begin position="89"/>
        <end position="103"/>
    </location>
</feature>
<feature type="transmembrane region" description="Helical" evidence="10">
    <location>
        <begin position="216"/>
        <end position="242"/>
    </location>
</feature>
<dbReference type="GO" id="GO:0005794">
    <property type="term" value="C:Golgi apparatus"/>
    <property type="evidence" value="ECO:0007669"/>
    <property type="project" value="TreeGrafter"/>
</dbReference>
<evidence type="ECO:0000259" key="12">
    <source>
        <dbReference type="Pfam" id="PF01529"/>
    </source>
</evidence>
<feature type="transmembrane region" description="Helical" evidence="10">
    <location>
        <begin position="21"/>
        <end position="41"/>
    </location>
</feature>
<keyword evidence="4 10" id="KW-0812">Transmembrane</keyword>
<keyword evidence="5 10" id="KW-1133">Transmembrane helix</keyword>
<dbReference type="EC" id="2.3.1.225" evidence="10"/>
<comment type="domain">
    <text evidence="10">The DHHC domain is required for palmitoyltransferase activity.</text>
</comment>
<dbReference type="InterPro" id="IPR001594">
    <property type="entry name" value="Palmitoyltrfase_DHHC"/>
</dbReference>
<keyword evidence="8" id="KW-0449">Lipoprotein</keyword>
<feature type="domain" description="Palmitoyltransferase DHHC" evidence="12">
    <location>
        <begin position="108"/>
        <end position="253"/>
    </location>
</feature>
<comment type="caution">
    <text evidence="13">The sequence shown here is derived from an EMBL/GenBank/DDBJ whole genome shotgun (WGS) entry which is preliminary data.</text>
</comment>
<evidence type="ECO:0000256" key="8">
    <source>
        <dbReference type="ARBA" id="ARBA00023288"/>
    </source>
</evidence>
<evidence type="ECO:0000256" key="1">
    <source>
        <dbReference type="ARBA" id="ARBA00004127"/>
    </source>
</evidence>